<proteinExistence type="predicted"/>
<accession>A0A2T7PPF3</accession>
<feature type="compositionally biased region" description="Polar residues" evidence="1">
    <location>
        <begin position="625"/>
        <end position="638"/>
    </location>
</feature>
<feature type="region of interest" description="Disordered" evidence="1">
    <location>
        <begin position="785"/>
        <end position="805"/>
    </location>
</feature>
<feature type="region of interest" description="Disordered" evidence="1">
    <location>
        <begin position="147"/>
        <end position="199"/>
    </location>
</feature>
<feature type="compositionally biased region" description="Basic and acidic residues" evidence="1">
    <location>
        <begin position="1072"/>
        <end position="1094"/>
    </location>
</feature>
<feature type="region of interest" description="Disordered" evidence="1">
    <location>
        <begin position="243"/>
        <end position="266"/>
    </location>
</feature>
<feature type="region of interest" description="Disordered" evidence="1">
    <location>
        <begin position="411"/>
        <end position="440"/>
    </location>
</feature>
<feature type="region of interest" description="Disordered" evidence="1">
    <location>
        <begin position="84"/>
        <end position="126"/>
    </location>
</feature>
<comment type="caution">
    <text evidence="2">The sequence shown here is derived from an EMBL/GenBank/DDBJ whole genome shotgun (WGS) entry which is preliminary data.</text>
</comment>
<feature type="region of interest" description="Disordered" evidence="1">
    <location>
        <begin position="839"/>
        <end position="980"/>
    </location>
</feature>
<dbReference type="Proteomes" id="UP000245119">
    <property type="component" value="Linkage Group LG2"/>
</dbReference>
<sequence length="1183" mass="128337">MQHKPALQDFFGLVAEQIQRARSNISCYGDGRKSLAAVEAFPLWRHPRHMVMTSGDPGAREPVWCRRAQVARCRAPALVVSQMPSAQQEMRSREAWPRQMTGRQADVSQEGGTRLLSRKRKADVSGGEVAVEMLPELSRKVFVATVNPPQPHQHLRDNSPTPPTRHATGCKQKSHKSAQARFPAKLSPQPTQEPPKTDMPHVHVAKQGALSKVQSSWSATHAGVQRAPKAVETRPPRKDLLKTEEQVHGDCEDYPPQISRSQHSRGDYQSSVDDLLAYGTAILLTQNNNSLPAGRHVTSRGHGSRRRNCREVQTNMNFSQQLDGEYVFEYNYRRRQVFLPHLSSSHTPNRLKNHAGERFYNEYDPQIKSVSVSKRLHHLGKCLDYECLRRRGEALHDDIVRSLNLLNKTWATGGSREGTNVATTSRNDGKKGQGAFQQTAMPQPDVVTVSRPSQVFLMTGKDNGKESFDKRPDDNVSCKYSVDHRNAPHTPTSIPNASQINASWGGGSERHLTCEEKIARSCTANKECLTTRQGHSDGSQPSKGRQQEVAGQKGNVSSQSLHDALLTRRLITGHITATLHNGFQNQTASTNQARVQSGEKRTQLGGDSKAAPGTLRSKEDAVATKATNLSSPFGSNVSKYPTSQSMSLAVHGSGENKSLSASKLLAFCDSNLRKSSIRGSSLAAFPLHRNRSPPSRGSRYTASKSSFPYIAATSPSGKVSHSGPTNPPRFLAASSIKACVSSDLNRKQSSCPTVTISQLTNDRKRLPSALSANQLTAFPRTPISALSLDSGNKQPPDSPRKESSLLAKTALSSASTVDGPFRFPYSSKSFLHCEYSSSANAAHDPSSSVTLTRTAAKDCTSPRTTARTASHSTSPGTSVVSPRSVVSGPSSPEILISPGKQRSTRETSSNIAMSVVSGSSSPKISPNTTLFDPMSPRTPTKTASRERTSPRTSPRSAVVTNPSVRAFPQSPRDASTTQAAVCAERGGCDWPEVLSDPDSPPAHLTTSLASNTSFNKPTAFSASLREPVTSDLSISRHSDPLFSATSRAQDQCVEVELNLNQGRSRTGFGTDSSDRDSTTDGSREMVVRQPDQDRCGGSAEHAHGVRAQADETAVTTADKWALCPGTWGTLRRLLVLVLPLAFLLSSLTSRQCTITGEPFLRLERVLDDVLGHLSLHHVAPPAM</sequence>
<evidence type="ECO:0000313" key="2">
    <source>
        <dbReference type="EMBL" id="PVD35306.1"/>
    </source>
</evidence>
<feature type="region of interest" description="Disordered" evidence="1">
    <location>
        <begin position="530"/>
        <end position="559"/>
    </location>
</feature>
<keyword evidence="3" id="KW-1185">Reference proteome</keyword>
<organism evidence="2 3">
    <name type="scientific">Pomacea canaliculata</name>
    <name type="common">Golden apple snail</name>
    <dbReference type="NCBI Taxonomy" id="400727"/>
    <lineage>
        <taxon>Eukaryota</taxon>
        <taxon>Metazoa</taxon>
        <taxon>Spiralia</taxon>
        <taxon>Lophotrochozoa</taxon>
        <taxon>Mollusca</taxon>
        <taxon>Gastropoda</taxon>
        <taxon>Caenogastropoda</taxon>
        <taxon>Architaenioglossa</taxon>
        <taxon>Ampullarioidea</taxon>
        <taxon>Ampullariidae</taxon>
        <taxon>Pomacea</taxon>
    </lineage>
</organism>
<gene>
    <name evidence="2" type="ORF">C0Q70_02266</name>
</gene>
<evidence type="ECO:0000256" key="1">
    <source>
        <dbReference type="SAM" id="MobiDB-lite"/>
    </source>
</evidence>
<feature type="region of interest" description="Disordered" evidence="1">
    <location>
        <begin position="582"/>
        <end position="638"/>
    </location>
</feature>
<feature type="compositionally biased region" description="Polar residues" evidence="1">
    <location>
        <begin position="530"/>
        <end position="544"/>
    </location>
</feature>
<reference evidence="2 3" key="1">
    <citation type="submission" date="2018-04" db="EMBL/GenBank/DDBJ databases">
        <title>The genome of golden apple snail Pomacea canaliculata provides insight into stress tolerance and invasive adaptation.</title>
        <authorList>
            <person name="Liu C."/>
            <person name="Liu B."/>
            <person name="Ren Y."/>
            <person name="Zhang Y."/>
            <person name="Wang H."/>
            <person name="Li S."/>
            <person name="Jiang F."/>
            <person name="Yin L."/>
            <person name="Zhang G."/>
            <person name="Qian W."/>
            <person name="Fan W."/>
        </authorList>
    </citation>
    <scope>NUCLEOTIDE SEQUENCE [LARGE SCALE GENOMIC DNA]</scope>
    <source>
        <strain evidence="2">SZHN2017</strain>
        <tissue evidence="2">Muscle</tissue>
    </source>
</reference>
<feature type="compositionally biased region" description="Low complexity" evidence="1">
    <location>
        <begin position="861"/>
        <end position="892"/>
    </location>
</feature>
<dbReference type="EMBL" id="PZQS01000002">
    <property type="protein sequence ID" value="PVD35306.1"/>
    <property type="molecule type" value="Genomic_DNA"/>
</dbReference>
<feature type="region of interest" description="Disordered" evidence="1">
    <location>
        <begin position="1063"/>
        <end position="1107"/>
    </location>
</feature>
<feature type="compositionally biased region" description="Polar residues" evidence="1">
    <location>
        <begin position="839"/>
        <end position="853"/>
    </location>
</feature>
<feature type="compositionally biased region" description="Polar residues" evidence="1">
    <location>
        <begin position="1004"/>
        <end position="1015"/>
    </location>
</feature>
<name>A0A2T7PPF3_POMCA</name>
<feature type="region of interest" description="Disordered" evidence="1">
    <location>
        <begin position="992"/>
        <end position="1015"/>
    </location>
</feature>
<feature type="compositionally biased region" description="Polar residues" evidence="1">
    <location>
        <begin position="582"/>
        <end position="595"/>
    </location>
</feature>
<feature type="compositionally biased region" description="Polar residues" evidence="1">
    <location>
        <begin position="411"/>
        <end position="426"/>
    </location>
</feature>
<feature type="compositionally biased region" description="Low complexity" evidence="1">
    <location>
        <begin position="908"/>
        <end position="927"/>
    </location>
</feature>
<evidence type="ECO:0000313" key="3">
    <source>
        <dbReference type="Proteomes" id="UP000245119"/>
    </source>
</evidence>
<dbReference type="AlphaFoldDB" id="A0A2T7PPF3"/>
<protein>
    <submittedName>
        <fullName evidence="2">Uncharacterized protein</fullName>
    </submittedName>
</protein>